<keyword evidence="5" id="KW-0699">rRNA-binding</keyword>
<dbReference type="EMBL" id="AP010872">
    <property type="protein sequence ID" value="BAH83112.1"/>
    <property type="molecule type" value="Genomic_DNA"/>
</dbReference>
<comment type="subunit">
    <text evidence="5">Part of the 50S ribosomal subunit.</text>
</comment>
<dbReference type="HOGENOM" id="CLU_041575_5_2_6"/>
<sequence length="201" mass="23139">MELVLQDGKNSLTVSRKIFDCDFNKSLVHQVIMAYSTNARQGTKAQKNRAEVSGSNKKPWRQKGTGRARAGSIQSPLWRSGGVTFAAKYHKYNKKINKKMYRSALKSIFSELIRQKRLIVVEQFFIEQPKTKTLLNKLKEMLLDEVLIISKEIETNLYFAARNIYKVEVIRTVNINPIILMAFKNVLVSVSVIRQIEEMLT</sequence>
<dbReference type="SUPFAM" id="SSF52166">
    <property type="entry name" value="Ribosomal protein L4"/>
    <property type="match status" value="1"/>
</dbReference>
<dbReference type="AlphaFoldDB" id="C5WCQ6"/>
<gene>
    <name evidence="5 7" type="primary">rplD</name>
    <name evidence="7" type="ORF">ICMP_253</name>
</gene>
<keyword evidence="3 5" id="KW-0687">Ribonucleoprotein</keyword>
<evidence type="ECO:0000313" key="8">
    <source>
        <dbReference type="Proteomes" id="UP000061704"/>
    </source>
</evidence>
<keyword evidence="8" id="KW-1185">Reference proteome</keyword>
<accession>C5WCQ6</accession>
<evidence type="ECO:0000256" key="6">
    <source>
        <dbReference type="SAM" id="MobiDB-lite"/>
    </source>
</evidence>
<evidence type="ECO:0000256" key="5">
    <source>
        <dbReference type="HAMAP-Rule" id="MF_01328"/>
    </source>
</evidence>
<dbReference type="Proteomes" id="UP000061704">
    <property type="component" value="Chromosome"/>
</dbReference>
<dbReference type="GO" id="GO:1990904">
    <property type="term" value="C:ribonucleoprotein complex"/>
    <property type="evidence" value="ECO:0007669"/>
    <property type="project" value="UniProtKB-KW"/>
</dbReference>
<proteinExistence type="inferred from homology"/>
<dbReference type="GO" id="GO:0003735">
    <property type="term" value="F:structural constituent of ribosome"/>
    <property type="evidence" value="ECO:0007669"/>
    <property type="project" value="InterPro"/>
</dbReference>
<dbReference type="PANTHER" id="PTHR10746:SF6">
    <property type="entry name" value="LARGE RIBOSOMAL SUBUNIT PROTEIN UL4M"/>
    <property type="match status" value="1"/>
</dbReference>
<organism evidence="7 8">
    <name type="scientific">Candidatus Ishikawaella capsulata Mpkobe</name>
    <dbReference type="NCBI Taxonomy" id="476281"/>
    <lineage>
        <taxon>Bacteria</taxon>
        <taxon>Pseudomonadati</taxon>
        <taxon>Pseudomonadota</taxon>
        <taxon>Gammaproteobacteria</taxon>
        <taxon>Enterobacterales</taxon>
        <taxon>Enterobacteriaceae</taxon>
        <taxon>Candidatus Ishikawella</taxon>
    </lineage>
</organism>
<dbReference type="InterPro" id="IPR013005">
    <property type="entry name" value="Ribosomal_uL4-like"/>
</dbReference>
<dbReference type="RefSeq" id="WP_041069087.1">
    <property type="nucleotide sequence ID" value="NZ_AP010872.1"/>
</dbReference>
<evidence type="ECO:0000256" key="2">
    <source>
        <dbReference type="ARBA" id="ARBA00022980"/>
    </source>
</evidence>
<dbReference type="OrthoDB" id="9803201at2"/>
<dbReference type="NCBIfam" id="TIGR03953">
    <property type="entry name" value="rplD_bact"/>
    <property type="match status" value="1"/>
</dbReference>
<reference evidence="7 8" key="1">
    <citation type="journal article" date="2011" name="Genome Biol. Evol.">
        <title>Reductive evolution of bacterial genome in insect gut environment.</title>
        <authorList>
            <person name="Nikoh N."/>
            <person name="Hosokawa T."/>
            <person name="Ohshima K."/>
            <person name="Hattori M."/>
            <person name="Fukatsu T."/>
        </authorList>
    </citation>
    <scope>NUCLEOTIDE SEQUENCE [LARGE SCALE GENOMIC DNA]</scope>
    <source>
        <strain evidence="7 8">Mpkobe</strain>
    </source>
</reference>
<name>C5WCQ6_9ENTR</name>
<dbReference type="HAMAP" id="MF_01328_B">
    <property type="entry name" value="Ribosomal_uL4_B"/>
    <property type="match status" value="1"/>
</dbReference>
<comment type="similarity">
    <text evidence="1 5">Belongs to the universal ribosomal protein uL4 family.</text>
</comment>
<dbReference type="KEGG" id="icp:ICMP_253"/>
<evidence type="ECO:0000313" key="7">
    <source>
        <dbReference type="EMBL" id="BAH83112.1"/>
    </source>
</evidence>
<dbReference type="GO" id="GO:0005840">
    <property type="term" value="C:ribosome"/>
    <property type="evidence" value="ECO:0007669"/>
    <property type="project" value="UniProtKB-KW"/>
</dbReference>
<feature type="region of interest" description="Disordered" evidence="6">
    <location>
        <begin position="40"/>
        <end position="67"/>
    </location>
</feature>
<comment type="function">
    <text evidence="5">Forms part of the polypeptide exit tunnel.</text>
</comment>
<protein>
    <recommendedName>
        <fullName evidence="4 5">Large ribosomal subunit protein uL4</fullName>
    </recommendedName>
</protein>
<dbReference type="PANTHER" id="PTHR10746">
    <property type="entry name" value="50S RIBOSOMAL PROTEIN L4"/>
    <property type="match status" value="1"/>
</dbReference>
<evidence type="ECO:0000256" key="1">
    <source>
        <dbReference type="ARBA" id="ARBA00010528"/>
    </source>
</evidence>
<dbReference type="InterPro" id="IPR023574">
    <property type="entry name" value="Ribosomal_uL4_dom_sf"/>
</dbReference>
<keyword evidence="2 5" id="KW-0689">Ribosomal protein</keyword>
<comment type="function">
    <text evidence="5">One of the primary rRNA binding proteins, this protein initially binds near the 5'-end of the 23S rRNA. It is important during the early stages of 50S assembly. It makes multiple contacts with different domains of the 23S rRNA in the assembled 50S subunit and ribosome.</text>
</comment>
<dbReference type="GO" id="GO:0006412">
    <property type="term" value="P:translation"/>
    <property type="evidence" value="ECO:0007669"/>
    <property type="project" value="UniProtKB-UniRule"/>
</dbReference>
<dbReference type="STRING" id="476281.ICMP_253"/>
<dbReference type="InterPro" id="IPR002136">
    <property type="entry name" value="Ribosomal_uL4"/>
</dbReference>
<dbReference type="GO" id="GO:0019843">
    <property type="term" value="F:rRNA binding"/>
    <property type="evidence" value="ECO:0007669"/>
    <property type="project" value="UniProtKB-UniRule"/>
</dbReference>
<dbReference type="Gene3D" id="3.40.1370.10">
    <property type="match status" value="1"/>
</dbReference>
<keyword evidence="5" id="KW-0694">RNA-binding</keyword>
<evidence type="ECO:0000256" key="4">
    <source>
        <dbReference type="ARBA" id="ARBA00035244"/>
    </source>
</evidence>
<dbReference type="Pfam" id="PF00573">
    <property type="entry name" value="Ribosomal_L4"/>
    <property type="match status" value="1"/>
</dbReference>
<evidence type="ECO:0000256" key="3">
    <source>
        <dbReference type="ARBA" id="ARBA00023274"/>
    </source>
</evidence>